<accession>A0A830H4U9</accession>
<feature type="region of interest" description="Disordered" evidence="7">
    <location>
        <begin position="1"/>
        <end position="98"/>
    </location>
</feature>
<dbReference type="Pfam" id="PF07690">
    <property type="entry name" value="MFS_1"/>
    <property type="match status" value="1"/>
</dbReference>
<dbReference type="PANTHER" id="PTHR23505">
    <property type="entry name" value="SPINSTER"/>
    <property type="match status" value="1"/>
</dbReference>
<dbReference type="Gene3D" id="1.20.1250.20">
    <property type="entry name" value="MFS general substrate transporter like domains"/>
    <property type="match status" value="1"/>
</dbReference>
<evidence type="ECO:0000256" key="4">
    <source>
        <dbReference type="ARBA" id="ARBA00022989"/>
    </source>
</evidence>
<dbReference type="AlphaFoldDB" id="A0A830H4U9"/>
<evidence type="ECO:0000313" key="10">
    <source>
        <dbReference type="EMBL" id="GHP02186.1"/>
    </source>
</evidence>
<gene>
    <name evidence="10" type="ORF">PPROV_000094300</name>
</gene>
<sequence>MSSSLDWSPKAVHSADNLTWSVTSNPAYNNSSGGKNDLEDNNATPATELDVTWEKAQEGTPTTPTPAMAEVPLSTTNTPTNFGDPSTPPTRAQQSEKEMPPAEGIRAFFLCLVLLTLLVNFDAGVVPASLMKIRMAFRLDFTEGGLLGSLVYLGQTLACPISGYVLTRTQSQRRVLVAAVLSNAIATLLFALAPEADFLFVSRALIGFTQAPCIIYGPVWVDEYAPPESKTKWISALQGSASIGIVLGYAVSGAVPGQYSWRWCLCVQAWFIIIPGMVLLFIRGTYVNTGPGSDAKQNGDNKSSGGGDDDDDDVPEDTIMSQLGELSRCYLYIWLTLTISILYFVVTGIQFWVTDYMVTVLKAEQAIVTVMFYNLIGYGMAPVVCGMVAEAYNLRVGFRFVLLSSILALAFVILAWFTALLGFHHLKDKMIEDGAEMESDDDPDTRRVSEKRASLGLAGFPSSPMHGGKGRRASGLLQYVLAVPDAIVLASISIASSTFPTLAVTNLASRVLVRLSPPDECSGTPHTASPSVYALSTRAAMSVTCSESGGIGGGILSES</sequence>
<dbReference type="Proteomes" id="UP000660262">
    <property type="component" value="Unassembled WGS sequence"/>
</dbReference>
<feature type="transmembrane region" description="Helical" evidence="8">
    <location>
        <begin position="329"/>
        <end position="353"/>
    </location>
</feature>
<evidence type="ECO:0000259" key="9">
    <source>
        <dbReference type="PROSITE" id="PS50850"/>
    </source>
</evidence>
<name>A0A830H4U9_9CHLO</name>
<keyword evidence="5 8" id="KW-0472">Membrane</keyword>
<dbReference type="InterPro" id="IPR036259">
    <property type="entry name" value="MFS_trans_sf"/>
</dbReference>
<keyword evidence="2" id="KW-0813">Transport</keyword>
<feature type="transmembrane region" description="Helical" evidence="8">
    <location>
        <begin position="233"/>
        <end position="254"/>
    </location>
</feature>
<dbReference type="InterPro" id="IPR044770">
    <property type="entry name" value="MFS_spinster-like"/>
</dbReference>
<dbReference type="InterPro" id="IPR020846">
    <property type="entry name" value="MFS_dom"/>
</dbReference>
<evidence type="ECO:0000256" key="5">
    <source>
        <dbReference type="ARBA" id="ARBA00023136"/>
    </source>
</evidence>
<comment type="subcellular location">
    <subcellularLocation>
        <location evidence="1">Membrane</location>
        <topology evidence="1">Multi-pass membrane protein</topology>
    </subcellularLocation>
</comment>
<feature type="transmembrane region" description="Helical" evidence="8">
    <location>
        <begin position="365"/>
        <end position="388"/>
    </location>
</feature>
<feature type="compositionally biased region" description="Polar residues" evidence="7">
    <location>
        <begin position="73"/>
        <end position="93"/>
    </location>
</feature>
<dbReference type="EMBL" id="BNJQ01000002">
    <property type="protein sequence ID" value="GHP02186.1"/>
    <property type="molecule type" value="Genomic_DNA"/>
</dbReference>
<feature type="domain" description="Major facilitator superfamily (MFS) profile" evidence="9">
    <location>
        <begin position="108"/>
        <end position="559"/>
    </location>
</feature>
<evidence type="ECO:0000256" key="7">
    <source>
        <dbReference type="SAM" id="MobiDB-lite"/>
    </source>
</evidence>
<evidence type="ECO:0000313" key="11">
    <source>
        <dbReference type="Proteomes" id="UP000660262"/>
    </source>
</evidence>
<dbReference type="SUPFAM" id="SSF103473">
    <property type="entry name" value="MFS general substrate transporter"/>
    <property type="match status" value="1"/>
</dbReference>
<evidence type="ECO:0000256" key="8">
    <source>
        <dbReference type="SAM" id="Phobius"/>
    </source>
</evidence>
<keyword evidence="11" id="KW-1185">Reference proteome</keyword>
<reference evidence="10" key="1">
    <citation type="submission" date="2020-10" db="EMBL/GenBank/DDBJ databases">
        <title>Unveiling of a novel bifunctional photoreceptor, Dualchrome1, isolated from a cosmopolitan green alga.</title>
        <authorList>
            <person name="Suzuki S."/>
            <person name="Kawachi M."/>
        </authorList>
    </citation>
    <scope>NUCLEOTIDE SEQUENCE</scope>
    <source>
        <strain evidence="10">NIES 2893</strain>
    </source>
</reference>
<feature type="transmembrane region" description="Helical" evidence="8">
    <location>
        <begin position="200"/>
        <end position="221"/>
    </location>
</feature>
<dbReference type="GO" id="GO:0016020">
    <property type="term" value="C:membrane"/>
    <property type="evidence" value="ECO:0007669"/>
    <property type="project" value="UniProtKB-SubCell"/>
</dbReference>
<comment type="similarity">
    <text evidence="6">Belongs to the major facilitator superfamily. Spinster (TC 2.A.1.49) family.</text>
</comment>
<organism evidence="10 11">
    <name type="scientific">Pycnococcus provasolii</name>
    <dbReference type="NCBI Taxonomy" id="41880"/>
    <lineage>
        <taxon>Eukaryota</taxon>
        <taxon>Viridiplantae</taxon>
        <taxon>Chlorophyta</taxon>
        <taxon>Pseudoscourfieldiophyceae</taxon>
        <taxon>Pseudoscourfieldiales</taxon>
        <taxon>Pycnococcaceae</taxon>
        <taxon>Pycnococcus</taxon>
    </lineage>
</organism>
<evidence type="ECO:0000256" key="3">
    <source>
        <dbReference type="ARBA" id="ARBA00022692"/>
    </source>
</evidence>
<keyword evidence="3 8" id="KW-0812">Transmembrane</keyword>
<feature type="region of interest" description="Disordered" evidence="7">
    <location>
        <begin position="293"/>
        <end position="314"/>
    </location>
</feature>
<dbReference type="OrthoDB" id="514592at2759"/>
<comment type="caution">
    <text evidence="10">The sequence shown here is derived from an EMBL/GenBank/DDBJ whole genome shotgun (WGS) entry which is preliminary data.</text>
</comment>
<dbReference type="InterPro" id="IPR011701">
    <property type="entry name" value="MFS"/>
</dbReference>
<feature type="transmembrane region" description="Helical" evidence="8">
    <location>
        <begin position="175"/>
        <end position="194"/>
    </location>
</feature>
<feature type="transmembrane region" description="Helical" evidence="8">
    <location>
        <begin position="107"/>
        <end position="126"/>
    </location>
</feature>
<keyword evidence="4 8" id="KW-1133">Transmembrane helix</keyword>
<dbReference type="PANTHER" id="PTHR23505:SF9">
    <property type="entry name" value="PROTEIN, PUTATIVE-RELATED"/>
    <property type="match status" value="1"/>
</dbReference>
<evidence type="ECO:0000256" key="2">
    <source>
        <dbReference type="ARBA" id="ARBA00022448"/>
    </source>
</evidence>
<dbReference type="CDD" id="cd06174">
    <property type="entry name" value="MFS"/>
    <property type="match status" value="1"/>
</dbReference>
<evidence type="ECO:0000256" key="6">
    <source>
        <dbReference type="ARBA" id="ARBA00024338"/>
    </source>
</evidence>
<feature type="compositionally biased region" description="Polar residues" evidence="7">
    <location>
        <begin position="16"/>
        <end position="34"/>
    </location>
</feature>
<feature type="transmembrane region" description="Helical" evidence="8">
    <location>
        <begin position="400"/>
        <end position="423"/>
    </location>
</feature>
<protein>
    <recommendedName>
        <fullName evidence="9">Major facilitator superfamily (MFS) profile domain-containing protein</fullName>
    </recommendedName>
</protein>
<dbReference type="GO" id="GO:0022857">
    <property type="term" value="F:transmembrane transporter activity"/>
    <property type="evidence" value="ECO:0007669"/>
    <property type="project" value="InterPro"/>
</dbReference>
<feature type="transmembrane region" description="Helical" evidence="8">
    <location>
        <begin position="260"/>
        <end position="282"/>
    </location>
</feature>
<dbReference type="PROSITE" id="PS50850">
    <property type="entry name" value="MFS"/>
    <property type="match status" value="1"/>
</dbReference>
<evidence type="ECO:0000256" key="1">
    <source>
        <dbReference type="ARBA" id="ARBA00004141"/>
    </source>
</evidence>
<proteinExistence type="inferred from homology"/>
<feature type="transmembrane region" description="Helical" evidence="8">
    <location>
        <begin position="146"/>
        <end position="166"/>
    </location>
</feature>